<dbReference type="GO" id="GO:0007339">
    <property type="term" value="P:binding of sperm to zona pellucida"/>
    <property type="evidence" value="ECO:0007669"/>
    <property type="project" value="TreeGrafter"/>
</dbReference>
<feature type="domain" description="ZP" evidence="3">
    <location>
        <begin position="4"/>
        <end position="244"/>
    </location>
</feature>
<dbReference type="GO" id="GO:2000344">
    <property type="term" value="P:positive regulation of acrosome reaction"/>
    <property type="evidence" value="ECO:0007669"/>
    <property type="project" value="TreeGrafter"/>
</dbReference>
<proteinExistence type="predicted"/>
<dbReference type="InterPro" id="IPR042235">
    <property type="entry name" value="ZP-C_dom"/>
</dbReference>
<feature type="compositionally biased region" description="Polar residues" evidence="2">
    <location>
        <begin position="472"/>
        <end position="492"/>
    </location>
</feature>
<dbReference type="PANTHER" id="PTHR11576:SF3">
    <property type="entry name" value="SI:CH211-14A17.6-RELATED"/>
    <property type="match status" value="1"/>
</dbReference>
<reference evidence="4" key="1">
    <citation type="submission" date="2020-03" db="EMBL/GenBank/DDBJ databases">
        <authorList>
            <person name="Weist P."/>
        </authorList>
    </citation>
    <scope>NUCLEOTIDE SEQUENCE</scope>
</reference>
<feature type="compositionally biased region" description="Polar residues" evidence="2">
    <location>
        <begin position="499"/>
        <end position="517"/>
    </location>
</feature>
<dbReference type="AlphaFoldDB" id="A0A9N7YWS7"/>
<gene>
    <name evidence="4" type="ORF">PLEPLA_LOCUS29077</name>
</gene>
<dbReference type="PROSITE" id="PS51034">
    <property type="entry name" value="ZP_2"/>
    <property type="match status" value="1"/>
</dbReference>
<evidence type="ECO:0000313" key="5">
    <source>
        <dbReference type="Proteomes" id="UP001153269"/>
    </source>
</evidence>
<evidence type="ECO:0000259" key="3">
    <source>
        <dbReference type="PROSITE" id="PS51034"/>
    </source>
</evidence>
<feature type="compositionally biased region" description="Low complexity" evidence="2">
    <location>
        <begin position="525"/>
        <end position="534"/>
    </location>
</feature>
<evidence type="ECO:0000313" key="4">
    <source>
        <dbReference type="EMBL" id="CAB1441299.1"/>
    </source>
</evidence>
<dbReference type="GO" id="GO:0032190">
    <property type="term" value="F:acrosin binding"/>
    <property type="evidence" value="ECO:0007669"/>
    <property type="project" value="TreeGrafter"/>
</dbReference>
<feature type="region of interest" description="Disordered" evidence="2">
    <location>
        <begin position="440"/>
        <end position="534"/>
    </location>
</feature>
<dbReference type="InterPro" id="IPR001507">
    <property type="entry name" value="ZP_dom"/>
</dbReference>
<dbReference type="Gene3D" id="2.60.40.3210">
    <property type="entry name" value="Zona pellucida, ZP-N domain"/>
    <property type="match status" value="1"/>
</dbReference>
<dbReference type="Proteomes" id="UP001153269">
    <property type="component" value="Unassembled WGS sequence"/>
</dbReference>
<dbReference type="FunFam" id="2.60.40.4100:FF:000002">
    <property type="entry name" value="Zona pellucida sperm-binding protein 3"/>
    <property type="match status" value="1"/>
</dbReference>
<evidence type="ECO:0000256" key="2">
    <source>
        <dbReference type="SAM" id="MobiDB-lite"/>
    </source>
</evidence>
<dbReference type="GO" id="GO:0035803">
    <property type="term" value="P:egg coat formation"/>
    <property type="evidence" value="ECO:0007669"/>
    <property type="project" value="TreeGrafter"/>
</dbReference>
<dbReference type="GO" id="GO:0031012">
    <property type="term" value="C:extracellular matrix"/>
    <property type="evidence" value="ECO:0007669"/>
    <property type="project" value="TreeGrafter"/>
</dbReference>
<dbReference type="InterPro" id="IPR055355">
    <property type="entry name" value="ZP-C"/>
</dbReference>
<dbReference type="Pfam" id="PF00100">
    <property type="entry name" value="Zona_pellucida"/>
    <property type="match status" value="1"/>
</dbReference>
<dbReference type="PANTHER" id="PTHR11576">
    <property type="entry name" value="ZONA PELLUCIDA SPERM-BINDING PROTEIN 3"/>
    <property type="match status" value="1"/>
</dbReference>
<comment type="caution">
    <text evidence="4">The sequence shown here is derived from an EMBL/GenBank/DDBJ whole genome shotgun (WGS) entry which is preliminary data.</text>
</comment>
<dbReference type="EMBL" id="CADEAL010002609">
    <property type="protein sequence ID" value="CAB1441299.1"/>
    <property type="molecule type" value="Genomic_DNA"/>
</dbReference>
<dbReference type="SMART" id="SM00241">
    <property type="entry name" value="ZP"/>
    <property type="match status" value="1"/>
</dbReference>
<accession>A0A9N7YWS7</accession>
<dbReference type="Gene3D" id="2.60.40.4100">
    <property type="entry name" value="Zona pellucida, ZP-C domain"/>
    <property type="match status" value="1"/>
</dbReference>
<evidence type="ECO:0000256" key="1">
    <source>
        <dbReference type="ARBA" id="ARBA00023157"/>
    </source>
</evidence>
<keyword evidence="1" id="KW-1015">Disulfide bond</keyword>
<sequence>MKVDCRPDYVTLVWRENRNPVDPSHFRLGNCLPTSFSGREVIFTVGFNDCNFRRLVTGNQLIHSNDLMHISSPDSHELSFTHQVVCSYERPKDWYPPTYNPVFNTFGQGAMVFHIGLMNEDFSGPAESTSFPLGSFIPIMASVELQSHQPLLLLLDECVAAATPELNPGSDLYPIITNKGCLVDSKTSRSKFEPRQKSSEIQLSLQAFKFAIGKEVYLHCQLVAWDPVGLDHTKKACNYIKNHGWELVDNPAYSNLCDCCDSTCKSRKMRSTASGKLGLSVVRAEQGAELNQLNILCEQVAGFKMDWFHCNQCFTRKGSSFAVSSCGHISCEACIKSKQCSVCGASCSYLPITDEMKPQEKVFFKDPTKLIQSRLQHISQIVHFQWTQMERVTTHFKHKSVELERRLKEVSEQGYRQLTELKRENAALKKQLSELKRETAELKKPLSQRRVSPGQFHTDGTQRMTLPVAVTSPVTPRSRANSHFGSAESQGWTRGRGPSLSSLTTPGSATSISSNSSLHEHVHRTPTSFSTSTRTLHQTPVFQFQFINGFSLQSPRR</sequence>
<dbReference type="CDD" id="cd16747">
    <property type="entry name" value="RING-HC_RNF212B"/>
    <property type="match status" value="1"/>
</dbReference>
<keyword evidence="5" id="KW-1185">Reference proteome</keyword>
<organism evidence="4 5">
    <name type="scientific">Pleuronectes platessa</name>
    <name type="common">European plaice</name>
    <dbReference type="NCBI Taxonomy" id="8262"/>
    <lineage>
        <taxon>Eukaryota</taxon>
        <taxon>Metazoa</taxon>
        <taxon>Chordata</taxon>
        <taxon>Craniata</taxon>
        <taxon>Vertebrata</taxon>
        <taxon>Euteleostomi</taxon>
        <taxon>Actinopterygii</taxon>
        <taxon>Neopterygii</taxon>
        <taxon>Teleostei</taxon>
        <taxon>Neoteleostei</taxon>
        <taxon>Acanthomorphata</taxon>
        <taxon>Carangaria</taxon>
        <taxon>Pleuronectiformes</taxon>
        <taxon>Pleuronectoidei</taxon>
        <taxon>Pleuronectidae</taxon>
        <taxon>Pleuronectes</taxon>
    </lineage>
</organism>
<name>A0A9N7YWS7_PLEPL</name>
<protein>
    <recommendedName>
        <fullName evidence="3">ZP domain-containing protein</fullName>
    </recommendedName>
</protein>